<dbReference type="SUPFAM" id="SSF47113">
    <property type="entry name" value="Histone-fold"/>
    <property type="match status" value="1"/>
</dbReference>
<dbReference type="InterPro" id="IPR009072">
    <property type="entry name" value="Histone-fold"/>
</dbReference>
<reference evidence="4" key="1">
    <citation type="journal article" date="2015" name="PLoS Negl. Trop. Dis.">
        <title>Deep Sequencing Analysis of the Ixodes ricinus Haemocytome.</title>
        <authorList>
            <person name="Kotsyfakis M."/>
            <person name="Kopacek P."/>
            <person name="Franta Z."/>
            <person name="Pedra J.H."/>
            <person name="Ribeiro J.M."/>
        </authorList>
    </citation>
    <scope>NUCLEOTIDE SEQUENCE</scope>
</reference>
<dbReference type="GO" id="GO:0003677">
    <property type="term" value="F:DNA binding"/>
    <property type="evidence" value="ECO:0007669"/>
    <property type="project" value="InterPro"/>
</dbReference>
<evidence type="ECO:0000256" key="2">
    <source>
        <dbReference type="SAM" id="MobiDB-lite"/>
    </source>
</evidence>
<dbReference type="GO" id="GO:0000786">
    <property type="term" value="C:nucleosome"/>
    <property type="evidence" value="ECO:0007669"/>
    <property type="project" value="InterPro"/>
</dbReference>
<dbReference type="PANTHER" id="PTHR23428">
    <property type="entry name" value="HISTONE H2B"/>
    <property type="match status" value="1"/>
</dbReference>
<dbReference type="InterPro" id="IPR000558">
    <property type="entry name" value="Histone_H2B"/>
</dbReference>
<dbReference type="Pfam" id="PF00125">
    <property type="entry name" value="Histone"/>
    <property type="match status" value="1"/>
</dbReference>
<feature type="domain" description="Core Histone H2A/H2B/H3" evidence="3">
    <location>
        <begin position="34"/>
        <end position="111"/>
    </location>
</feature>
<accession>A0A090XAI5</accession>
<dbReference type="GO" id="GO:0030527">
    <property type="term" value="F:structural constituent of chromatin"/>
    <property type="evidence" value="ECO:0007669"/>
    <property type="project" value="InterPro"/>
</dbReference>
<dbReference type="EMBL" id="GBIH01000788">
    <property type="protein sequence ID" value="JAC93922.1"/>
    <property type="molecule type" value="mRNA"/>
</dbReference>
<sequence>KHRVSVKTLQNSRSYVSGKRKGDKKYLMSIAAAKRSTKKKKKYVEPSYRLYIQKVLKKLDENAGMSKHGANAVNSMLKDLFRRISEEASRLLRLSRRTTCGKNEILTAVHIIAPRDIARDVAKLTEMKMHAYRRTIQK</sequence>
<feature type="region of interest" description="Disordered" evidence="2">
    <location>
        <begin position="1"/>
        <end position="20"/>
    </location>
</feature>
<feature type="non-terminal residue" evidence="4">
    <location>
        <position position="1"/>
    </location>
</feature>
<evidence type="ECO:0000313" key="4">
    <source>
        <dbReference type="EMBL" id="JAC93922.1"/>
    </source>
</evidence>
<dbReference type="GO" id="GO:0046982">
    <property type="term" value="F:protein heterodimerization activity"/>
    <property type="evidence" value="ECO:0007669"/>
    <property type="project" value="InterPro"/>
</dbReference>
<name>A0A090XAI5_IXORI</name>
<dbReference type="InterPro" id="IPR007125">
    <property type="entry name" value="H2A/H2B/H3"/>
</dbReference>
<evidence type="ECO:0000259" key="3">
    <source>
        <dbReference type="Pfam" id="PF00125"/>
    </source>
</evidence>
<protein>
    <submittedName>
        <fullName evidence="4">Putative histone h2b</fullName>
    </submittedName>
</protein>
<dbReference type="PRINTS" id="PR00621">
    <property type="entry name" value="HISTONEH2B"/>
</dbReference>
<dbReference type="Gene3D" id="1.10.20.10">
    <property type="entry name" value="Histone, subunit A"/>
    <property type="match status" value="1"/>
</dbReference>
<dbReference type="SMART" id="SM00427">
    <property type="entry name" value="H2B"/>
    <property type="match status" value="1"/>
</dbReference>
<proteinExistence type="evidence at transcript level"/>
<comment type="similarity">
    <text evidence="1">Belongs to the histone H2B family.</text>
</comment>
<dbReference type="AlphaFoldDB" id="A0A090XAI5"/>
<organism evidence="4">
    <name type="scientific">Ixodes ricinus</name>
    <name type="common">Common tick</name>
    <name type="synonym">Acarus ricinus</name>
    <dbReference type="NCBI Taxonomy" id="34613"/>
    <lineage>
        <taxon>Eukaryota</taxon>
        <taxon>Metazoa</taxon>
        <taxon>Ecdysozoa</taxon>
        <taxon>Arthropoda</taxon>
        <taxon>Chelicerata</taxon>
        <taxon>Arachnida</taxon>
        <taxon>Acari</taxon>
        <taxon>Parasitiformes</taxon>
        <taxon>Ixodida</taxon>
        <taxon>Ixodoidea</taxon>
        <taxon>Ixodidae</taxon>
        <taxon>Ixodinae</taxon>
        <taxon>Ixodes</taxon>
    </lineage>
</organism>
<evidence type="ECO:0000256" key="1">
    <source>
        <dbReference type="ARBA" id="ARBA00006846"/>
    </source>
</evidence>